<evidence type="ECO:0000256" key="1">
    <source>
        <dbReference type="SAM" id="MobiDB-lite"/>
    </source>
</evidence>
<evidence type="ECO:0000313" key="3">
    <source>
        <dbReference type="Proteomes" id="UP000634136"/>
    </source>
</evidence>
<evidence type="ECO:0000313" key="2">
    <source>
        <dbReference type="EMBL" id="KAF7816604.1"/>
    </source>
</evidence>
<sequence>MTARAVTELSRVTNLTVTAGEVLTRYSQENLVSWLQVHFIKFHTCILKGLITVHEIKLGKVKPRFVTRCAQAIVNKEPSTARDSNNAMPSAAPSRGFVPAPT</sequence>
<keyword evidence="3" id="KW-1185">Reference proteome</keyword>
<accession>A0A834WGW6</accession>
<feature type="compositionally biased region" description="Polar residues" evidence="1">
    <location>
        <begin position="77"/>
        <end position="88"/>
    </location>
</feature>
<dbReference type="Proteomes" id="UP000634136">
    <property type="component" value="Unassembled WGS sequence"/>
</dbReference>
<organism evidence="2 3">
    <name type="scientific">Senna tora</name>
    <dbReference type="NCBI Taxonomy" id="362788"/>
    <lineage>
        <taxon>Eukaryota</taxon>
        <taxon>Viridiplantae</taxon>
        <taxon>Streptophyta</taxon>
        <taxon>Embryophyta</taxon>
        <taxon>Tracheophyta</taxon>
        <taxon>Spermatophyta</taxon>
        <taxon>Magnoliopsida</taxon>
        <taxon>eudicotyledons</taxon>
        <taxon>Gunneridae</taxon>
        <taxon>Pentapetalae</taxon>
        <taxon>rosids</taxon>
        <taxon>fabids</taxon>
        <taxon>Fabales</taxon>
        <taxon>Fabaceae</taxon>
        <taxon>Caesalpinioideae</taxon>
        <taxon>Cassia clade</taxon>
        <taxon>Senna</taxon>
    </lineage>
</organism>
<dbReference type="AlphaFoldDB" id="A0A834WGW6"/>
<reference evidence="2" key="1">
    <citation type="submission" date="2020-09" db="EMBL/GenBank/DDBJ databases">
        <title>Genome-Enabled Discovery of Anthraquinone Biosynthesis in Senna tora.</title>
        <authorList>
            <person name="Kang S.-H."/>
            <person name="Pandey R.P."/>
            <person name="Lee C.-M."/>
            <person name="Sim J.-S."/>
            <person name="Jeong J.-T."/>
            <person name="Choi B.-S."/>
            <person name="Jung M."/>
            <person name="Ginzburg D."/>
            <person name="Zhao K."/>
            <person name="Won S.Y."/>
            <person name="Oh T.-J."/>
            <person name="Yu Y."/>
            <person name="Kim N.-H."/>
            <person name="Lee O.R."/>
            <person name="Lee T.-H."/>
            <person name="Bashyal P."/>
            <person name="Kim T.-S."/>
            <person name="Lee W.-H."/>
            <person name="Kawkins C."/>
            <person name="Kim C.-K."/>
            <person name="Kim J.S."/>
            <person name="Ahn B.O."/>
            <person name="Rhee S.Y."/>
            <person name="Sohng J.K."/>
        </authorList>
    </citation>
    <scope>NUCLEOTIDE SEQUENCE</scope>
    <source>
        <tissue evidence="2">Leaf</tissue>
    </source>
</reference>
<name>A0A834WGW6_9FABA</name>
<proteinExistence type="predicted"/>
<feature type="region of interest" description="Disordered" evidence="1">
    <location>
        <begin position="77"/>
        <end position="102"/>
    </location>
</feature>
<dbReference type="EMBL" id="JAAIUW010000009">
    <property type="protein sequence ID" value="KAF7816604.1"/>
    <property type="molecule type" value="Genomic_DNA"/>
</dbReference>
<comment type="caution">
    <text evidence="2">The sequence shown here is derived from an EMBL/GenBank/DDBJ whole genome shotgun (WGS) entry which is preliminary data.</text>
</comment>
<gene>
    <name evidence="2" type="ORF">G2W53_030573</name>
</gene>
<protein>
    <submittedName>
        <fullName evidence="2">Uncharacterized protein</fullName>
    </submittedName>
</protein>